<dbReference type="InterPro" id="IPR031322">
    <property type="entry name" value="Shikimate/glucono_kinase"/>
</dbReference>
<keyword evidence="13" id="KW-1185">Reference proteome</keyword>
<evidence type="ECO:0000256" key="10">
    <source>
        <dbReference type="ARBA" id="ARBA00048567"/>
    </source>
</evidence>
<comment type="cofactor">
    <cofactor evidence="11">
        <name>Mg(2+)</name>
        <dbReference type="ChEBI" id="CHEBI:18420"/>
    </cofactor>
    <text evidence="11">Binds 1 Mg(2+) ion per subunit.</text>
</comment>
<dbReference type="CDD" id="cd00464">
    <property type="entry name" value="SK"/>
    <property type="match status" value="1"/>
</dbReference>
<evidence type="ECO:0000256" key="4">
    <source>
        <dbReference type="ARBA" id="ARBA00022605"/>
    </source>
</evidence>
<keyword evidence="4 11" id="KW-0028">Amino-acid biosynthesis</keyword>
<keyword evidence="11" id="KW-0479">Metal-binding</keyword>
<sequence>MDGNIIFVGLMGAGKTTVGRLLAKHLNKSFYDTDQEIERRTGVTVPYIFEVEGEAGFRKRESQMIQELTNLEDVVLATGGGAVLCKENREVIKGAGTVIYLRANVHELWLRTRNDKNRPLLQNNNPRAKLEELFEQRDPLYREVATYIVDTGGQPVSNILHHIEEQINQ</sequence>
<dbReference type="GO" id="GO:0009423">
    <property type="term" value="P:chorismate biosynthetic process"/>
    <property type="evidence" value="ECO:0007669"/>
    <property type="project" value="UniProtKB-UniRule"/>
</dbReference>
<comment type="subcellular location">
    <subcellularLocation>
        <location evidence="11">Cytoplasm</location>
    </subcellularLocation>
</comment>
<dbReference type="GO" id="GO:0004765">
    <property type="term" value="F:shikimate kinase activity"/>
    <property type="evidence" value="ECO:0007669"/>
    <property type="project" value="UniProtKB-UniRule"/>
</dbReference>
<keyword evidence="7 11" id="KW-0418">Kinase</keyword>
<gene>
    <name evidence="11 12" type="primary">aroK</name>
    <name evidence="12" type="ORF">ZMTM_23270</name>
</gene>
<dbReference type="UniPathway" id="UPA00053">
    <property type="reaction ID" value="UER00088"/>
</dbReference>
<dbReference type="GO" id="GO:0005524">
    <property type="term" value="F:ATP binding"/>
    <property type="evidence" value="ECO:0007669"/>
    <property type="project" value="UniProtKB-UniRule"/>
</dbReference>
<dbReference type="PRINTS" id="PR01100">
    <property type="entry name" value="SHIKIMTKNASE"/>
</dbReference>
<comment type="catalytic activity">
    <reaction evidence="10 11">
        <text>shikimate + ATP = 3-phosphoshikimate + ADP + H(+)</text>
        <dbReference type="Rhea" id="RHEA:13121"/>
        <dbReference type="ChEBI" id="CHEBI:15378"/>
        <dbReference type="ChEBI" id="CHEBI:30616"/>
        <dbReference type="ChEBI" id="CHEBI:36208"/>
        <dbReference type="ChEBI" id="CHEBI:145989"/>
        <dbReference type="ChEBI" id="CHEBI:456216"/>
        <dbReference type="EC" id="2.7.1.71"/>
    </reaction>
</comment>
<proteinExistence type="inferred from homology"/>
<keyword evidence="11" id="KW-0963">Cytoplasm</keyword>
<feature type="binding site" evidence="11">
    <location>
        <position position="58"/>
    </location>
    <ligand>
        <name>substrate</name>
    </ligand>
</feature>
<dbReference type="PANTHER" id="PTHR21087:SF16">
    <property type="entry name" value="SHIKIMATE KINASE 1, CHLOROPLASTIC"/>
    <property type="match status" value="1"/>
</dbReference>
<keyword evidence="8 11" id="KW-0067">ATP-binding</keyword>
<dbReference type="EMBL" id="AP024110">
    <property type="protein sequence ID" value="BCM26068.1"/>
    <property type="molecule type" value="Genomic_DNA"/>
</dbReference>
<comment type="pathway">
    <text evidence="1 11">Metabolic intermediate biosynthesis; chorismate biosynthesis; chorismate from D-erythrose 4-phosphate and phosphoenolpyruvate: step 5/7.</text>
</comment>
<accession>A0A8D5K1T5</accession>
<name>A0A8D5K1T5_9PROT</name>
<comment type="function">
    <text evidence="11">Catalyzes the specific phosphorylation of the 3-hydroxyl group of shikimic acid using ATP as a cosubstrate.</text>
</comment>
<dbReference type="GO" id="GO:0005829">
    <property type="term" value="C:cytosol"/>
    <property type="evidence" value="ECO:0007669"/>
    <property type="project" value="TreeGrafter"/>
</dbReference>
<dbReference type="PANTHER" id="PTHR21087">
    <property type="entry name" value="SHIKIMATE KINASE"/>
    <property type="match status" value="1"/>
</dbReference>
<reference evidence="12" key="1">
    <citation type="journal article" date="2021" name="Arch. Microbiol.">
        <title>Methyloradius palustris gen. nov., sp. nov., a methanol-oxidizing bacterium isolated from snow.</title>
        <authorList>
            <person name="Miyadera T."/>
            <person name="Kojima H."/>
            <person name="Fukui M."/>
        </authorList>
    </citation>
    <scope>NUCLEOTIDE SEQUENCE</scope>
    <source>
        <strain evidence="12">Zm11</strain>
    </source>
</reference>
<feature type="binding site" evidence="11">
    <location>
        <position position="34"/>
    </location>
    <ligand>
        <name>substrate</name>
    </ligand>
</feature>
<dbReference type="KEGG" id="mpau:ZMTM_23270"/>
<keyword evidence="5 11" id="KW-0808">Transferase</keyword>
<feature type="binding site" evidence="11">
    <location>
        <position position="118"/>
    </location>
    <ligand>
        <name>ATP</name>
        <dbReference type="ChEBI" id="CHEBI:30616"/>
    </ligand>
</feature>
<evidence type="ECO:0000256" key="2">
    <source>
        <dbReference type="ARBA" id="ARBA00006997"/>
    </source>
</evidence>
<evidence type="ECO:0000256" key="11">
    <source>
        <dbReference type="HAMAP-Rule" id="MF_00109"/>
    </source>
</evidence>
<dbReference type="AlphaFoldDB" id="A0A8D5K1T5"/>
<evidence type="ECO:0000313" key="13">
    <source>
        <dbReference type="Proteomes" id="UP000826722"/>
    </source>
</evidence>
<comment type="subunit">
    <text evidence="11">Monomer.</text>
</comment>
<dbReference type="InterPro" id="IPR027417">
    <property type="entry name" value="P-loop_NTPase"/>
</dbReference>
<evidence type="ECO:0000256" key="3">
    <source>
        <dbReference type="ARBA" id="ARBA00012154"/>
    </source>
</evidence>
<feature type="binding site" evidence="11">
    <location>
        <begin position="12"/>
        <end position="17"/>
    </location>
    <ligand>
        <name>ATP</name>
        <dbReference type="ChEBI" id="CHEBI:30616"/>
    </ligand>
</feature>
<dbReference type="Proteomes" id="UP000826722">
    <property type="component" value="Chromosome"/>
</dbReference>
<keyword evidence="11" id="KW-0460">Magnesium</keyword>
<dbReference type="RefSeq" id="WP_221764091.1">
    <property type="nucleotide sequence ID" value="NZ_AP024110.1"/>
</dbReference>
<feature type="binding site" evidence="11">
    <location>
        <position position="80"/>
    </location>
    <ligand>
        <name>substrate</name>
    </ligand>
</feature>
<organism evidence="12 13">
    <name type="scientific">Methyloradius palustris</name>
    <dbReference type="NCBI Taxonomy" id="2778876"/>
    <lineage>
        <taxon>Bacteria</taxon>
        <taxon>Pseudomonadati</taxon>
        <taxon>Pseudomonadota</taxon>
        <taxon>Betaproteobacteria</taxon>
        <taxon>Nitrosomonadales</taxon>
        <taxon>Methylophilaceae</taxon>
        <taxon>Methyloradius</taxon>
    </lineage>
</organism>
<dbReference type="InterPro" id="IPR023000">
    <property type="entry name" value="Shikimate_kinase_CS"/>
</dbReference>
<dbReference type="SUPFAM" id="SSF52540">
    <property type="entry name" value="P-loop containing nucleoside triphosphate hydrolases"/>
    <property type="match status" value="1"/>
</dbReference>
<dbReference type="GO" id="GO:0000287">
    <property type="term" value="F:magnesium ion binding"/>
    <property type="evidence" value="ECO:0007669"/>
    <property type="project" value="UniProtKB-UniRule"/>
</dbReference>
<dbReference type="GO" id="GO:0008652">
    <property type="term" value="P:amino acid biosynthetic process"/>
    <property type="evidence" value="ECO:0007669"/>
    <property type="project" value="UniProtKB-KW"/>
</dbReference>
<feature type="binding site" evidence="11">
    <location>
        <position position="154"/>
    </location>
    <ligand>
        <name>ATP</name>
        <dbReference type="ChEBI" id="CHEBI:30616"/>
    </ligand>
</feature>
<evidence type="ECO:0000256" key="5">
    <source>
        <dbReference type="ARBA" id="ARBA00022679"/>
    </source>
</evidence>
<keyword evidence="9 11" id="KW-0057">Aromatic amino acid biosynthesis</keyword>
<feature type="binding site" evidence="11">
    <location>
        <position position="16"/>
    </location>
    <ligand>
        <name>Mg(2+)</name>
        <dbReference type="ChEBI" id="CHEBI:18420"/>
    </ligand>
</feature>
<evidence type="ECO:0000256" key="9">
    <source>
        <dbReference type="ARBA" id="ARBA00023141"/>
    </source>
</evidence>
<evidence type="ECO:0000313" key="12">
    <source>
        <dbReference type="EMBL" id="BCM26068.1"/>
    </source>
</evidence>
<dbReference type="PROSITE" id="PS01128">
    <property type="entry name" value="SHIKIMATE_KINASE"/>
    <property type="match status" value="1"/>
</dbReference>
<dbReference type="Gene3D" id="3.40.50.300">
    <property type="entry name" value="P-loop containing nucleotide triphosphate hydrolases"/>
    <property type="match status" value="1"/>
</dbReference>
<evidence type="ECO:0000256" key="6">
    <source>
        <dbReference type="ARBA" id="ARBA00022741"/>
    </source>
</evidence>
<protein>
    <recommendedName>
        <fullName evidence="3 11">Shikimate kinase</fullName>
        <shortName evidence="11">SK</shortName>
        <ecNumber evidence="3 11">2.7.1.71</ecNumber>
    </recommendedName>
</protein>
<feature type="binding site" evidence="11">
    <location>
        <position position="137"/>
    </location>
    <ligand>
        <name>substrate</name>
    </ligand>
</feature>
<dbReference type="InterPro" id="IPR000623">
    <property type="entry name" value="Shikimate_kinase/TSH1"/>
</dbReference>
<keyword evidence="6 11" id="KW-0547">Nucleotide-binding</keyword>
<evidence type="ECO:0000256" key="1">
    <source>
        <dbReference type="ARBA" id="ARBA00004842"/>
    </source>
</evidence>
<dbReference type="GO" id="GO:0009073">
    <property type="term" value="P:aromatic amino acid family biosynthetic process"/>
    <property type="evidence" value="ECO:0007669"/>
    <property type="project" value="UniProtKB-KW"/>
</dbReference>
<dbReference type="EC" id="2.7.1.71" evidence="3 11"/>
<dbReference type="Pfam" id="PF01202">
    <property type="entry name" value="SKI"/>
    <property type="match status" value="1"/>
</dbReference>
<evidence type="ECO:0000256" key="8">
    <source>
        <dbReference type="ARBA" id="ARBA00022840"/>
    </source>
</evidence>
<evidence type="ECO:0000256" key="7">
    <source>
        <dbReference type="ARBA" id="ARBA00022777"/>
    </source>
</evidence>
<comment type="similarity">
    <text evidence="2 11">Belongs to the shikimate kinase family.</text>
</comment>
<dbReference type="HAMAP" id="MF_00109">
    <property type="entry name" value="Shikimate_kinase"/>
    <property type="match status" value="1"/>
</dbReference>